<dbReference type="InterPro" id="IPR050324">
    <property type="entry name" value="CDP-alcohol_PTase-I"/>
</dbReference>
<dbReference type="InterPro" id="IPR006357">
    <property type="entry name" value="HAD-SF_hydro_IIA"/>
</dbReference>
<dbReference type="GO" id="GO:0046474">
    <property type="term" value="P:glycerophospholipid biosynthetic process"/>
    <property type="evidence" value="ECO:0007669"/>
    <property type="project" value="TreeGrafter"/>
</dbReference>
<dbReference type="PANTHER" id="PTHR14269">
    <property type="entry name" value="CDP-DIACYLGLYCEROL--GLYCEROL-3-PHOSPHATE 3-PHOSPHATIDYLTRANSFERASE-RELATED"/>
    <property type="match status" value="1"/>
</dbReference>
<dbReference type="Pfam" id="PF13344">
    <property type="entry name" value="Hydrolase_6"/>
    <property type="match status" value="1"/>
</dbReference>
<organism evidence="2 4">
    <name type="scientific">Adineta steineri</name>
    <dbReference type="NCBI Taxonomy" id="433720"/>
    <lineage>
        <taxon>Eukaryota</taxon>
        <taxon>Metazoa</taxon>
        <taxon>Spiralia</taxon>
        <taxon>Gnathifera</taxon>
        <taxon>Rotifera</taxon>
        <taxon>Eurotatoria</taxon>
        <taxon>Bdelloidea</taxon>
        <taxon>Adinetida</taxon>
        <taxon>Adinetidae</taxon>
        <taxon>Adineta</taxon>
    </lineage>
</organism>
<dbReference type="EMBL" id="CAJNOM010000007">
    <property type="protein sequence ID" value="CAF0764941.1"/>
    <property type="molecule type" value="Genomic_DNA"/>
</dbReference>
<sequence>MTMSGKSSNFACFFDVDGVITKGPNVIPAAKVALQELVQCNVPYVFVSNTCMLESEKAKQLSEMLEVPVLAEQVVLAHTPMRCLTEYHSKHVLICGQGRIEEIARVVGFKDTTTIERLCNTFPELDMVDHTHRTNLSELIKTQGLVHGKDFRPIEAIVLLGEPIHWEQSLQIITDILLTHGNPNITSNSSNIGDHIPIIACNKDLVFKAVADLPRFGHGAFLTCLEALYKKLSGNDLRYTALVGKPYEISFQYAEMMANKLARSKGQPKIERMYFIGDNPEVDIVGANIYNAFLESAKASNNSCTGSGLLSHPRLLSAKLCESILVCTGVYDPSIHTLNPKQPWSIPTTIQKDASDAVTYILNKENFISNFRV</sequence>
<evidence type="ECO:0000313" key="1">
    <source>
        <dbReference type="EMBL" id="CAF0764941.1"/>
    </source>
</evidence>
<reference evidence="2" key="1">
    <citation type="submission" date="2021-02" db="EMBL/GenBank/DDBJ databases">
        <authorList>
            <person name="Nowell W R."/>
        </authorList>
    </citation>
    <scope>NUCLEOTIDE SEQUENCE</scope>
</reference>
<dbReference type="GO" id="GO:0005739">
    <property type="term" value="C:mitochondrion"/>
    <property type="evidence" value="ECO:0007669"/>
    <property type="project" value="TreeGrafter"/>
</dbReference>
<evidence type="ECO:0000313" key="2">
    <source>
        <dbReference type="EMBL" id="CAF0922163.1"/>
    </source>
</evidence>
<dbReference type="Gene3D" id="3.40.50.1000">
    <property type="entry name" value="HAD superfamily/HAD-like"/>
    <property type="match status" value="2"/>
</dbReference>
<gene>
    <name evidence="2" type="ORF">BJG266_LOCUS11590</name>
    <name evidence="1" type="ORF">QVE165_LOCUS2271</name>
</gene>
<evidence type="ECO:0000313" key="3">
    <source>
        <dbReference type="Proteomes" id="UP000663832"/>
    </source>
</evidence>
<protein>
    <recommendedName>
        <fullName evidence="5">Haloacid dehalogenase-like hydrolase domain-containing 5</fullName>
    </recommendedName>
</protein>
<dbReference type="Proteomes" id="UP000663877">
    <property type="component" value="Unassembled WGS sequence"/>
</dbReference>
<accession>A0A814B5J5</accession>
<dbReference type="InterPro" id="IPR023214">
    <property type="entry name" value="HAD_sf"/>
</dbReference>
<comment type="caution">
    <text evidence="2">The sequence shown here is derived from an EMBL/GenBank/DDBJ whole genome shotgun (WGS) entry which is preliminary data.</text>
</comment>
<dbReference type="Proteomes" id="UP000663832">
    <property type="component" value="Unassembled WGS sequence"/>
</dbReference>
<proteinExistence type="predicted"/>
<dbReference type="OrthoDB" id="10251048at2759"/>
<dbReference type="EMBL" id="CAJNOI010000043">
    <property type="protein sequence ID" value="CAF0922163.1"/>
    <property type="molecule type" value="Genomic_DNA"/>
</dbReference>
<dbReference type="InterPro" id="IPR036412">
    <property type="entry name" value="HAD-like_sf"/>
</dbReference>
<dbReference type="AlphaFoldDB" id="A0A814B5J5"/>
<evidence type="ECO:0000313" key="4">
    <source>
        <dbReference type="Proteomes" id="UP000663877"/>
    </source>
</evidence>
<dbReference type="PANTHER" id="PTHR14269:SF4">
    <property type="entry name" value="CAT EYE SYNDROME CRITICAL REGION PROTEIN 5"/>
    <property type="match status" value="1"/>
</dbReference>
<dbReference type="NCBIfam" id="TIGR01456">
    <property type="entry name" value="CECR5"/>
    <property type="match status" value="1"/>
</dbReference>
<name>A0A814B5J5_9BILA</name>
<dbReference type="SUPFAM" id="SSF56784">
    <property type="entry name" value="HAD-like"/>
    <property type="match status" value="1"/>
</dbReference>
<keyword evidence="3" id="KW-1185">Reference proteome</keyword>
<evidence type="ECO:0008006" key="5">
    <source>
        <dbReference type="Google" id="ProtNLM"/>
    </source>
</evidence>
<dbReference type="NCBIfam" id="TIGR01460">
    <property type="entry name" value="HAD-SF-IIA"/>
    <property type="match status" value="1"/>
</dbReference>
<dbReference type="InterPro" id="IPR006353">
    <property type="entry name" value="HAD-SF_hydro_IIA_CECR5"/>
</dbReference>